<sequence>MPLVPAFCDTCGTVFSSGIFIENCVGVTLSGNQAGPCPVCGGMGHVSDGVFNFIGDTIEILSAPGRTIQELTRLTEIIRDAKAKSQSKDVVAAKINKEIPGLSLLAKLLPENKSDLYGFLSIVLTVIQMSAEPAKPSTPNITINVTQVIEKIVQREKTLKPNVVTHKKKKVGRNESCICGSGTKFKKCCGKI</sequence>
<dbReference type="RefSeq" id="WP_036275239.1">
    <property type="nucleotide sequence ID" value="NZ_LUUF01000097.1"/>
</dbReference>
<accession>A0ABY2CJ58</accession>
<reference evidence="1 2" key="1">
    <citation type="submission" date="2019-03" db="EMBL/GenBank/DDBJ databases">
        <title>Systems level insights into methane cycling in arid and semi-arid ecosystems.</title>
        <authorList>
            <person name="Kalyuzhnaya M."/>
        </authorList>
    </citation>
    <scope>NUCLEOTIDE SEQUENCE [LARGE SCALE GENOMIC DNA]</scope>
    <source>
        <strain evidence="1 2">S-1</strain>
    </source>
</reference>
<protein>
    <submittedName>
        <fullName evidence="1">SEC-C motif-containing protein</fullName>
    </submittedName>
</protein>
<dbReference type="Pfam" id="PF02810">
    <property type="entry name" value="SEC-C"/>
    <property type="match status" value="1"/>
</dbReference>
<organism evidence="1 2">
    <name type="scientific">Methylomonas methanica</name>
    <dbReference type="NCBI Taxonomy" id="421"/>
    <lineage>
        <taxon>Bacteria</taxon>
        <taxon>Pseudomonadati</taxon>
        <taxon>Pseudomonadota</taxon>
        <taxon>Gammaproteobacteria</taxon>
        <taxon>Methylococcales</taxon>
        <taxon>Methylococcaceae</taxon>
        <taxon>Methylomonas</taxon>
    </lineage>
</organism>
<evidence type="ECO:0000313" key="2">
    <source>
        <dbReference type="Proteomes" id="UP000295649"/>
    </source>
</evidence>
<proteinExistence type="predicted"/>
<comment type="caution">
    <text evidence="1">The sequence shown here is derived from an EMBL/GenBank/DDBJ whole genome shotgun (WGS) entry which is preliminary data.</text>
</comment>
<dbReference type="InterPro" id="IPR004027">
    <property type="entry name" value="SEC_C_motif"/>
</dbReference>
<dbReference type="SUPFAM" id="SSF103642">
    <property type="entry name" value="Sec-C motif"/>
    <property type="match status" value="1"/>
</dbReference>
<dbReference type="Gene3D" id="3.10.450.50">
    <property type="match status" value="1"/>
</dbReference>
<name>A0ABY2CJ58_METMH</name>
<keyword evidence="2" id="KW-1185">Reference proteome</keyword>
<dbReference type="Proteomes" id="UP000295649">
    <property type="component" value="Unassembled WGS sequence"/>
</dbReference>
<dbReference type="EMBL" id="SMCN01000017">
    <property type="protein sequence ID" value="TCV81031.1"/>
    <property type="molecule type" value="Genomic_DNA"/>
</dbReference>
<gene>
    <name evidence="1" type="ORF">EDE11_11780</name>
</gene>
<evidence type="ECO:0000313" key="1">
    <source>
        <dbReference type="EMBL" id="TCV81031.1"/>
    </source>
</evidence>